<evidence type="ECO:0000313" key="9">
    <source>
        <dbReference type="EMBL" id="GLB85275.1"/>
    </source>
</evidence>
<dbReference type="Gene3D" id="1.20.58.1610">
    <property type="entry name" value="NADH:ubiquinone/plastoquinone oxidoreductase, chain 3"/>
    <property type="match status" value="1"/>
</dbReference>
<dbReference type="GO" id="GO:0030964">
    <property type="term" value="C:NADH dehydrogenase complex"/>
    <property type="evidence" value="ECO:0007669"/>
    <property type="project" value="TreeGrafter"/>
</dbReference>
<dbReference type="Pfam" id="PF00507">
    <property type="entry name" value="Oxidored_q4"/>
    <property type="match status" value="1"/>
</dbReference>
<name>A0AA37PWR0_9MYCO</name>
<dbReference type="EMBL" id="BRXE01000078">
    <property type="protein sequence ID" value="GLB85275.1"/>
    <property type="molecule type" value="Genomic_DNA"/>
</dbReference>
<dbReference type="PANTHER" id="PTHR11058">
    <property type="entry name" value="NADH-UBIQUINONE OXIDOREDUCTASE CHAIN 3"/>
    <property type="match status" value="1"/>
</dbReference>
<keyword evidence="7" id="KW-0520">NAD</keyword>
<keyword evidence="6 8" id="KW-0472">Membrane</keyword>
<evidence type="ECO:0000256" key="3">
    <source>
        <dbReference type="ARBA" id="ARBA00022448"/>
    </source>
</evidence>
<evidence type="ECO:0000256" key="6">
    <source>
        <dbReference type="ARBA" id="ARBA00023136"/>
    </source>
</evidence>
<reference evidence="9" key="1">
    <citation type="submission" date="2022-07" db="EMBL/GenBank/DDBJ databases">
        <title>Mycobacterium kiyosense sp. nov., scotochromogenic slow-glowing species isolated from respiratory specimens.</title>
        <authorList>
            <person name="Fukano H."/>
            <person name="Kazumi Y."/>
            <person name="Sakagami N."/>
            <person name="Ato M."/>
            <person name="Mitarai S."/>
            <person name="Hoshino Y."/>
        </authorList>
    </citation>
    <scope>NUCLEOTIDE SEQUENCE</scope>
    <source>
        <strain evidence="9">SRL2020-028</strain>
    </source>
</reference>
<dbReference type="Proteomes" id="UP001165663">
    <property type="component" value="Unassembled WGS sequence"/>
</dbReference>
<comment type="catalytic activity">
    <reaction evidence="7">
        <text>a quinone + NADH + 5 H(+)(in) = a quinol + NAD(+) + 4 H(+)(out)</text>
        <dbReference type="Rhea" id="RHEA:57888"/>
        <dbReference type="ChEBI" id="CHEBI:15378"/>
        <dbReference type="ChEBI" id="CHEBI:24646"/>
        <dbReference type="ChEBI" id="CHEBI:57540"/>
        <dbReference type="ChEBI" id="CHEBI:57945"/>
        <dbReference type="ChEBI" id="CHEBI:132124"/>
    </reaction>
</comment>
<evidence type="ECO:0000256" key="8">
    <source>
        <dbReference type="SAM" id="Phobius"/>
    </source>
</evidence>
<dbReference type="PANTHER" id="PTHR11058:SF9">
    <property type="entry name" value="NADH-UBIQUINONE OXIDOREDUCTASE CHAIN 3"/>
    <property type="match status" value="1"/>
</dbReference>
<evidence type="ECO:0000256" key="5">
    <source>
        <dbReference type="ARBA" id="ARBA00022989"/>
    </source>
</evidence>
<dbReference type="InterPro" id="IPR000440">
    <property type="entry name" value="NADH_UbQ/plastoQ_OxRdtase_su3"/>
</dbReference>
<accession>A0AA37PWR0</accession>
<dbReference type="EC" id="7.1.1.-" evidence="7"/>
<protein>
    <recommendedName>
        <fullName evidence="7">NADH-quinone oxidoreductase subunit</fullName>
        <ecNumber evidence="7">7.1.1.-</ecNumber>
    </recommendedName>
</protein>
<keyword evidence="7" id="KW-0874">Quinone</keyword>
<comment type="subcellular location">
    <subcellularLocation>
        <location evidence="7">Cell membrane</location>
        <topology evidence="7">Multi-pass membrane protein</topology>
    </subcellularLocation>
    <subcellularLocation>
        <location evidence="1">Membrane</location>
    </subcellularLocation>
</comment>
<evidence type="ECO:0000256" key="7">
    <source>
        <dbReference type="RuleBase" id="RU003639"/>
    </source>
</evidence>
<evidence type="ECO:0000256" key="1">
    <source>
        <dbReference type="ARBA" id="ARBA00004370"/>
    </source>
</evidence>
<dbReference type="GO" id="GO:0005886">
    <property type="term" value="C:plasma membrane"/>
    <property type="evidence" value="ECO:0007669"/>
    <property type="project" value="UniProtKB-SubCell"/>
</dbReference>
<evidence type="ECO:0000256" key="4">
    <source>
        <dbReference type="ARBA" id="ARBA00022692"/>
    </source>
</evidence>
<feature type="transmembrane region" description="Helical" evidence="8">
    <location>
        <begin position="26"/>
        <end position="49"/>
    </location>
</feature>
<feature type="transmembrane region" description="Helical" evidence="8">
    <location>
        <begin position="83"/>
        <end position="104"/>
    </location>
</feature>
<comment type="function">
    <text evidence="7">NDH-1 shuttles electrons from NADH, via FMN and iron-sulfur (Fe-S) centers, to quinones in the respiratory chain.</text>
</comment>
<dbReference type="GO" id="GO:0008137">
    <property type="term" value="F:NADH dehydrogenase (ubiquinone) activity"/>
    <property type="evidence" value="ECO:0007669"/>
    <property type="project" value="InterPro"/>
</dbReference>
<comment type="similarity">
    <text evidence="2 7">Belongs to the complex I subunit 3 family.</text>
</comment>
<dbReference type="GO" id="GO:0048038">
    <property type="term" value="F:quinone binding"/>
    <property type="evidence" value="ECO:0007669"/>
    <property type="project" value="UniProtKB-KW"/>
</dbReference>
<keyword evidence="4 7" id="KW-0812">Transmembrane</keyword>
<comment type="caution">
    <text evidence="9">The sequence shown here is derived from an EMBL/GenBank/DDBJ whole genome shotgun (WGS) entry which is preliminary data.</text>
</comment>
<organism evidence="9 10">
    <name type="scientific">Mycobacterium kiyosense</name>
    <dbReference type="NCBI Taxonomy" id="2871094"/>
    <lineage>
        <taxon>Bacteria</taxon>
        <taxon>Bacillati</taxon>
        <taxon>Actinomycetota</taxon>
        <taxon>Actinomycetes</taxon>
        <taxon>Mycobacteriales</taxon>
        <taxon>Mycobacteriaceae</taxon>
        <taxon>Mycobacterium</taxon>
    </lineage>
</organism>
<dbReference type="AlphaFoldDB" id="A0AA37PWR0"/>
<sequence>MEVIDDLGLEAAATVPSSCHHDRRGAAMYAGVAWTLAVVVAGLASVYGLHRFSAISPNTLTVLPFQSGWPPEEHALSRYHVRWYLATLVFLAFDVEMLFMYPWALVVIKMGATAITEMFAFLTVLLVAVAWAWREGVLRWV</sequence>
<dbReference type="InterPro" id="IPR038430">
    <property type="entry name" value="NDAH_ubi_oxred_su3_sf"/>
</dbReference>
<evidence type="ECO:0000313" key="10">
    <source>
        <dbReference type="Proteomes" id="UP001165663"/>
    </source>
</evidence>
<proteinExistence type="inferred from homology"/>
<evidence type="ECO:0000256" key="2">
    <source>
        <dbReference type="ARBA" id="ARBA00008472"/>
    </source>
</evidence>
<feature type="transmembrane region" description="Helical" evidence="8">
    <location>
        <begin position="110"/>
        <end position="133"/>
    </location>
</feature>
<keyword evidence="5 8" id="KW-1133">Transmembrane helix</keyword>
<keyword evidence="3" id="KW-0813">Transport</keyword>
<gene>
    <name evidence="9" type="ORF">SRL2020028_45310</name>
</gene>